<feature type="region of interest" description="Disordered" evidence="12">
    <location>
        <begin position="342"/>
        <end position="371"/>
    </location>
</feature>
<evidence type="ECO:0000313" key="15">
    <source>
        <dbReference type="EMBL" id="CAI8045345.1"/>
    </source>
</evidence>
<dbReference type="PROSITE" id="PS00035">
    <property type="entry name" value="POU_1"/>
    <property type="match status" value="1"/>
</dbReference>
<feature type="domain" description="POU-specific" evidence="14">
    <location>
        <begin position="199"/>
        <end position="273"/>
    </location>
</feature>
<feature type="compositionally biased region" description="Basic and acidic residues" evidence="12">
    <location>
        <begin position="362"/>
        <end position="371"/>
    </location>
</feature>
<dbReference type="InterPro" id="IPR009057">
    <property type="entry name" value="Homeodomain-like_sf"/>
</dbReference>
<dbReference type="PROSITE" id="PS50071">
    <property type="entry name" value="HOMEOBOX_2"/>
    <property type="match status" value="1"/>
</dbReference>
<evidence type="ECO:0000256" key="2">
    <source>
        <dbReference type="ARBA" id="ARBA00008811"/>
    </source>
</evidence>
<keyword evidence="16" id="KW-1185">Reference proteome</keyword>
<dbReference type="Pfam" id="PF00046">
    <property type="entry name" value="Homeodomain"/>
    <property type="match status" value="1"/>
</dbReference>
<dbReference type="PANTHER" id="PTHR11636">
    <property type="entry name" value="POU DOMAIN"/>
    <property type="match status" value="1"/>
</dbReference>
<dbReference type="InterPro" id="IPR013847">
    <property type="entry name" value="POU"/>
</dbReference>
<dbReference type="SUPFAM" id="SSF47413">
    <property type="entry name" value="lambda repressor-like DNA-binding domains"/>
    <property type="match status" value="1"/>
</dbReference>
<feature type="compositionally biased region" description="Polar residues" evidence="12">
    <location>
        <begin position="1"/>
        <end position="13"/>
    </location>
</feature>
<evidence type="ECO:0000256" key="9">
    <source>
        <dbReference type="PROSITE-ProRule" id="PRU00108"/>
    </source>
</evidence>
<keyword evidence="3" id="KW-0805">Transcription regulation</keyword>
<evidence type="ECO:0000259" key="14">
    <source>
        <dbReference type="PROSITE" id="PS51179"/>
    </source>
</evidence>
<proteinExistence type="inferred from homology"/>
<evidence type="ECO:0000256" key="8">
    <source>
        <dbReference type="ARBA" id="ARBA00023242"/>
    </source>
</evidence>
<dbReference type="PRINTS" id="PR00028">
    <property type="entry name" value="POUDOMAIN"/>
</dbReference>
<dbReference type="FunFam" id="1.10.260.40:FF:000007">
    <property type="entry name" value="POU domain protein"/>
    <property type="match status" value="1"/>
</dbReference>
<feature type="domain" description="Homeobox" evidence="13">
    <location>
        <begin position="287"/>
        <end position="347"/>
    </location>
</feature>
<feature type="compositionally biased region" description="Basic and acidic residues" evidence="12">
    <location>
        <begin position="272"/>
        <end position="287"/>
    </location>
</feature>
<evidence type="ECO:0000259" key="13">
    <source>
        <dbReference type="PROSITE" id="PS50071"/>
    </source>
</evidence>
<dbReference type="InterPro" id="IPR000327">
    <property type="entry name" value="POU_dom"/>
</dbReference>
<comment type="similarity">
    <text evidence="2">Belongs to the POU transcription factor family. Class-1 subfamily.</text>
</comment>
<keyword evidence="7 11" id="KW-0804">Transcription</keyword>
<dbReference type="PROSITE" id="PS00465">
    <property type="entry name" value="POU_2"/>
    <property type="match status" value="1"/>
</dbReference>
<dbReference type="Proteomes" id="UP001174909">
    <property type="component" value="Unassembled WGS sequence"/>
</dbReference>
<feature type="compositionally biased region" description="Low complexity" evidence="12">
    <location>
        <begin position="38"/>
        <end position="52"/>
    </location>
</feature>
<organism evidence="15 16">
    <name type="scientific">Geodia barretti</name>
    <name type="common">Barrett's horny sponge</name>
    <dbReference type="NCBI Taxonomy" id="519541"/>
    <lineage>
        <taxon>Eukaryota</taxon>
        <taxon>Metazoa</taxon>
        <taxon>Porifera</taxon>
        <taxon>Demospongiae</taxon>
        <taxon>Heteroscleromorpha</taxon>
        <taxon>Tetractinellida</taxon>
        <taxon>Astrophorina</taxon>
        <taxon>Geodiidae</taxon>
        <taxon>Geodia</taxon>
    </lineage>
</organism>
<feature type="region of interest" description="Disordered" evidence="12">
    <location>
        <begin position="1"/>
        <end position="56"/>
    </location>
</feature>
<evidence type="ECO:0000256" key="4">
    <source>
        <dbReference type="ARBA" id="ARBA00023125"/>
    </source>
</evidence>
<dbReference type="SUPFAM" id="SSF46689">
    <property type="entry name" value="Homeodomain-like"/>
    <property type="match status" value="1"/>
</dbReference>
<dbReference type="Gene3D" id="1.10.10.60">
    <property type="entry name" value="Homeodomain-like"/>
    <property type="match status" value="1"/>
</dbReference>
<accession>A0AA35TBN2</accession>
<dbReference type="AlphaFoldDB" id="A0AA35TBN2"/>
<keyword evidence="4 9" id="KW-0238">DNA-binding</keyword>
<keyword evidence="8 9" id="KW-0539">Nucleus</keyword>
<feature type="DNA-binding region" description="Homeobox" evidence="9">
    <location>
        <begin position="289"/>
        <end position="348"/>
    </location>
</feature>
<dbReference type="InterPro" id="IPR010982">
    <property type="entry name" value="Lambda_DNA-bd_dom_sf"/>
</dbReference>
<protein>
    <recommendedName>
        <fullName evidence="11">POU domain protein</fullName>
    </recommendedName>
</protein>
<evidence type="ECO:0000256" key="3">
    <source>
        <dbReference type="ARBA" id="ARBA00023015"/>
    </source>
</evidence>
<evidence type="ECO:0000256" key="1">
    <source>
        <dbReference type="ARBA" id="ARBA00004123"/>
    </source>
</evidence>
<evidence type="ECO:0000256" key="10">
    <source>
        <dbReference type="RuleBase" id="RU000682"/>
    </source>
</evidence>
<dbReference type="InterPro" id="IPR050255">
    <property type="entry name" value="POU_domain_TF"/>
</dbReference>
<dbReference type="Gene3D" id="1.10.260.40">
    <property type="entry name" value="lambda repressor-like DNA-binding domains"/>
    <property type="match status" value="1"/>
</dbReference>
<dbReference type="EMBL" id="CASHTH010003464">
    <property type="protein sequence ID" value="CAI8045345.1"/>
    <property type="molecule type" value="Genomic_DNA"/>
</dbReference>
<comment type="caution">
    <text evidence="15">The sequence shown here is derived from an EMBL/GenBank/DDBJ whole genome shotgun (WGS) entry which is preliminary data.</text>
</comment>
<evidence type="ECO:0000256" key="12">
    <source>
        <dbReference type="SAM" id="MobiDB-lite"/>
    </source>
</evidence>
<dbReference type="SMART" id="SM00352">
    <property type="entry name" value="POU"/>
    <property type="match status" value="1"/>
</dbReference>
<evidence type="ECO:0000256" key="6">
    <source>
        <dbReference type="ARBA" id="ARBA00023159"/>
    </source>
</evidence>
<comment type="subcellular location">
    <subcellularLocation>
        <location evidence="1 9 10">Nucleus</location>
    </subcellularLocation>
</comment>
<dbReference type="CDD" id="cd00086">
    <property type="entry name" value="homeodomain"/>
    <property type="match status" value="1"/>
</dbReference>
<dbReference type="PANTHER" id="PTHR11636:SF84">
    <property type="entry name" value="NETRIN-1-RELATED"/>
    <property type="match status" value="1"/>
</dbReference>
<dbReference type="GO" id="GO:0005634">
    <property type="term" value="C:nucleus"/>
    <property type="evidence" value="ECO:0007669"/>
    <property type="project" value="UniProtKB-SubCell"/>
</dbReference>
<sequence>MSSKEALSNSKKTAANEGDMNGDFPAGCTGYGGTVVAQTPPQQVSSPLQSPSAAMPPLKSPHVLGSPTARIPTPDATGKHGILDGHHGVPAVVSYHNAALPVQAAVLRAGHQIQLQPPPLGRIPFSLHSALPNGGGPFHVPPPTLIQSAPLGGAPPALIPPSAVPLCSPVTTMAYQPVIQSPHSATTPRSIPPTQAPDPDSIEVKQLEEFAASFKQRRIKLGFTQTNVGQALADVQGTDFSQTTICRFENLQLSFKNAQKLKPILEKWLEEAEKAGGPQREEEQSPERRRKRRTSIGVGAKDTLERHFLAQPKPSSLDISRIADGLGLEKEVVRVWFCNRRQREKRVRSSSATNNSPLGAGTKHEISPPAH</sequence>
<dbReference type="InterPro" id="IPR001356">
    <property type="entry name" value="HD"/>
</dbReference>
<dbReference type="Pfam" id="PF00157">
    <property type="entry name" value="Pou"/>
    <property type="match status" value="1"/>
</dbReference>
<gene>
    <name evidence="15" type="ORF">GBAR_LOCUS25085</name>
</gene>
<dbReference type="PROSITE" id="PS00027">
    <property type="entry name" value="HOMEOBOX_1"/>
    <property type="match status" value="1"/>
</dbReference>
<dbReference type="GO" id="GO:0000978">
    <property type="term" value="F:RNA polymerase II cis-regulatory region sequence-specific DNA binding"/>
    <property type="evidence" value="ECO:0007669"/>
    <property type="project" value="TreeGrafter"/>
</dbReference>
<dbReference type="GO" id="GO:0000981">
    <property type="term" value="F:DNA-binding transcription factor activity, RNA polymerase II-specific"/>
    <property type="evidence" value="ECO:0007669"/>
    <property type="project" value="InterPro"/>
</dbReference>
<evidence type="ECO:0000256" key="7">
    <source>
        <dbReference type="ARBA" id="ARBA00023163"/>
    </source>
</evidence>
<evidence type="ECO:0000256" key="5">
    <source>
        <dbReference type="ARBA" id="ARBA00023155"/>
    </source>
</evidence>
<name>A0AA35TBN2_GEOBA</name>
<dbReference type="PROSITE" id="PS51179">
    <property type="entry name" value="POU_3"/>
    <property type="match status" value="1"/>
</dbReference>
<feature type="region of interest" description="Disordered" evidence="12">
    <location>
        <begin position="272"/>
        <end position="297"/>
    </location>
</feature>
<reference evidence="15" key="1">
    <citation type="submission" date="2023-03" db="EMBL/GenBank/DDBJ databases">
        <authorList>
            <person name="Steffen K."/>
            <person name="Cardenas P."/>
        </authorList>
    </citation>
    <scope>NUCLEOTIDE SEQUENCE</scope>
</reference>
<dbReference type="SMART" id="SM00389">
    <property type="entry name" value="HOX"/>
    <property type="match status" value="1"/>
</dbReference>
<dbReference type="InterPro" id="IPR017970">
    <property type="entry name" value="Homeobox_CS"/>
</dbReference>
<keyword evidence="5 9" id="KW-0371">Homeobox</keyword>
<keyword evidence="6" id="KW-0010">Activator</keyword>
<evidence type="ECO:0000313" key="16">
    <source>
        <dbReference type="Proteomes" id="UP001174909"/>
    </source>
</evidence>
<evidence type="ECO:0000256" key="11">
    <source>
        <dbReference type="RuleBase" id="RU361194"/>
    </source>
</evidence>